<protein>
    <submittedName>
        <fullName evidence="3">ZP domain-containing protein</fullName>
    </submittedName>
</protein>
<reference evidence="3" key="1">
    <citation type="submission" date="2017-02" db="UniProtKB">
        <authorList>
            <consortium name="WormBaseParasite"/>
        </authorList>
    </citation>
    <scope>IDENTIFICATION</scope>
</reference>
<sequence length="262" mass="28126">MDVKCENLQNGEFPLTILHLNDDIVPEIGSTVVISENQSESVCDSPSKIWTGKRVLCSFSANNVDLDDYPFHAVTYGEPGELYGLPYNDHNYAKVWEEESNNDNQLALLAKVALSGKEGTDAEIQRSGSSGNVGTVSNSTELVQSSGHRGSNVPHVTIIKTPFLNQNYQTSSSIQSTLSTPTCKVATSNGRTILLTPSRGNLGASVQIHRVSSVNTSQVLLRADFSSGDGVFNGISSTLNGSIRCICGYNRDDGCLVQCTNC</sequence>
<reference evidence="1 2" key="2">
    <citation type="submission" date="2018-11" db="EMBL/GenBank/DDBJ databases">
        <authorList>
            <consortium name="Pathogen Informatics"/>
        </authorList>
    </citation>
    <scope>NUCLEOTIDE SEQUENCE [LARGE SCALE GENOMIC DNA]</scope>
</reference>
<evidence type="ECO:0000313" key="1">
    <source>
        <dbReference type="EMBL" id="VDM26757.1"/>
    </source>
</evidence>
<dbReference type="Proteomes" id="UP000274429">
    <property type="component" value="Unassembled WGS sequence"/>
</dbReference>
<proteinExistence type="predicted"/>
<organism evidence="3">
    <name type="scientific">Hydatigena taeniaeformis</name>
    <name type="common">Feline tapeworm</name>
    <name type="synonym">Taenia taeniaeformis</name>
    <dbReference type="NCBI Taxonomy" id="6205"/>
    <lineage>
        <taxon>Eukaryota</taxon>
        <taxon>Metazoa</taxon>
        <taxon>Spiralia</taxon>
        <taxon>Lophotrochozoa</taxon>
        <taxon>Platyhelminthes</taxon>
        <taxon>Cestoda</taxon>
        <taxon>Eucestoda</taxon>
        <taxon>Cyclophyllidea</taxon>
        <taxon>Taeniidae</taxon>
        <taxon>Hydatigera</taxon>
    </lineage>
</organism>
<gene>
    <name evidence="1" type="ORF">TTAC_LOCUS5344</name>
</gene>
<accession>A0A0R3WX69</accession>
<dbReference type="STRING" id="6205.A0A0R3WX69"/>
<dbReference type="WBParaSite" id="TTAC_0000535901-mRNA-1">
    <property type="protein sequence ID" value="TTAC_0000535901-mRNA-1"/>
    <property type="gene ID" value="TTAC_0000535901"/>
</dbReference>
<dbReference type="EMBL" id="UYWX01007110">
    <property type="protein sequence ID" value="VDM26757.1"/>
    <property type="molecule type" value="Genomic_DNA"/>
</dbReference>
<dbReference type="AlphaFoldDB" id="A0A0R3WX69"/>
<dbReference type="OrthoDB" id="1928087at2759"/>
<name>A0A0R3WX69_HYDTA</name>
<keyword evidence="2" id="KW-1185">Reference proteome</keyword>
<evidence type="ECO:0000313" key="2">
    <source>
        <dbReference type="Proteomes" id="UP000274429"/>
    </source>
</evidence>
<evidence type="ECO:0000313" key="3">
    <source>
        <dbReference type="WBParaSite" id="TTAC_0000535901-mRNA-1"/>
    </source>
</evidence>